<dbReference type="EMBL" id="JAELUP010000061">
    <property type="protein sequence ID" value="MBJ6361871.1"/>
    <property type="molecule type" value="Genomic_DNA"/>
</dbReference>
<protein>
    <submittedName>
        <fullName evidence="1">Stage II sporulation protein R</fullName>
    </submittedName>
</protein>
<organism evidence="1 2">
    <name type="scientific">Paenibacillus roseus</name>
    <dbReference type="NCBI Taxonomy" id="2798579"/>
    <lineage>
        <taxon>Bacteria</taxon>
        <taxon>Bacillati</taxon>
        <taxon>Bacillota</taxon>
        <taxon>Bacilli</taxon>
        <taxon>Bacillales</taxon>
        <taxon>Paenibacillaceae</taxon>
        <taxon>Paenibacillus</taxon>
    </lineage>
</organism>
<name>A0A934MPA6_9BACL</name>
<proteinExistence type="predicted"/>
<dbReference type="Proteomes" id="UP000640274">
    <property type="component" value="Unassembled WGS sequence"/>
</dbReference>
<dbReference type="Pfam" id="PF09551">
    <property type="entry name" value="Spore_II_R"/>
    <property type="match status" value="1"/>
</dbReference>
<gene>
    <name evidence="1" type="primary">spoIIR</name>
    <name evidence="1" type="ORF">JFN88_11415</name>
</gene>
<evidence type="ECO:0000313" key="1">
    <source>
        <dbReference type="EMBL" id="MBJ6361871.1"/>
    </source>
</evidence>
<sequence>MVIRNHTRNSFRKSFGLLVFALAVLLMSWEGHRIDAAVVNGAIPEEAIRLRVLANSDSPQDQAIKRHVRDAIVEQMAGWAQGPQTIEQARLMIESRLPELEQTVGEVLETRGFTYGYKVELGVVPFPTKMYGKTVYPAGDYEALRITLGSGEGQNWWCVLFPPLCFVDGVSGEATVSAAAMESPDNSATGGTADAFEAPAPEVKFFIWELIQSVIDFFNDLF</sequence>
<dbReference type="NCBIfam" id="TIGR02837">
    <property type="entry name" value="spore_II_R"/>
    <property type="match status" value="1"/>
</dbReference>
<evidence type="ECO:0000313" key="2">
    <source>
        <dbReference type="Proteomes" id="UP000640274"/>
    </source>
</evidence>
<dbReference type="InterPro" id="IPR014202">
    <property type="entry name" value="Spore_II_R"/>
</dbReference>
<accession>A0A934MPA6</accession>
<keyword evidence="2" id="KW-1185">Reference proteome</keyword>
<dbReference type="AlphaFoldDB" id="A0A934MPA6"/>
<reference evidence="1" key="1">
    <citation type="submission" date="2020-12" db="EMBL/GenBank/DDBJ databases">
        <authorList>
            <person name="Huq M.A."/>
        </authorList>
    </citation>
    <scope>NUCLEOTIDE SEQUENCE</scope>
    <source>
        <strain evidence="1">MAHUQ-46</strain>
    </source>
</reference>
<dbReference type="RefSeq" id="WP_199019423.1">
    <property type="nucleotide sequence ID" value="NZ_JAELUP010000061.1"/>
</dbReference>
<comment type="caution">
    <text evidence="1">The sequence shown here is derived from an EMBL/GenBank/DDBJ whole genome shotgun (WGS) entry which is preliminary data.</text>
</comment>